<feature type="compositionally biased region" description="Low complexity" evidence="1">
    <location>
        <begin position="763"/>
        <end position="780"/>
    </location>
</feature>
<protein>
    <submittedName>
        <fullName evidence="3">Uncharacterized protein (TIGR02302 family)</fullName>
    </submittedName>
</protein>
<dbReference type="NCBIfam" id="TIGR02302">
    <property type="entry name" value="aProt_lowcomp"/>
    <property type="match status" value="1"/>
</dbReference>
<name>A0ABU0L9U1_XANAG</name>
<feature type="region of interest" description="Disordered" evidence="1">
    <location>
        <begin position="729"/>
        <end position="861"/>
    </location>
</feature>
<dbReference type="RefSeq" id="WP_237344784.1">
    <property type="nucleotide sequence ID" value="NZ_JABWGX010000006.1"/>
</dbReference>
<feature type="region of interest" description="Disordered" evidence="1">
    <location>
        <begin position="642"/>
        <end position="706"/>
    </location>
</feature>
<feature type="region of interest" description="Disordered" evidence="1">
    <location>
        <begin position="365"/>
        <end position="392"/>
    </location>
</feature>
<feature type="compositionally biased region" description="Basic and acidic residues" evidence="1">
    <location>
        <begin position="667"/>
        <end position="681"/>
    </location>
</feature>
<evidence type="ECO:0000313" key="4">
    <source>
        <dbReference type="Proteomes" id="UP001241747"/>
    </source>
</evidence>
<feature type="compositionally biased region" description="Basic and acidic residues" evidence="1">
    <location>
        <begin position="781"/>
        <end position="790"/>
    </location>
</feature>
<keyword evidence="2" id="KW-0812">Transmembrane</keyword>
<comment type="caution">
    <text evidence="3">The sequence shown here is derived from an EMBL/GenBank/DDBJ whole genome shotgun (WGS) entry which is preliminary data.</text>
</comment>
<feature type="region of interest" description="Disordered" evidence="1">
    <location>
        <begin position="581"/>
        <end position="600"/>
    </location>
</feature>
<dbReference type="InterPro" id="IPR012683">
    <property type="entry name" value="CHP02302_TM"/>
</dbReference>
<gene>
    <name evidence="3" type="ORF">QOZ94_000678</name>
</gene>
<evidence type="ECO:0000256" key="1">
    <source>
        <dbReference type="SAM" id="MobiDB-lite"/>
    </source>
</evidence>
<feature type="compositionally biased region" description="Polar residues" evidence="1">
    <location>
        <begin position="651"/>
        <end position="666"/>
    </location>
</feature>
<sequence>MSPANRPSARADEERKVPVEAAREAVARQTLARAVRRARLALLWERAWPGLAAMLAVGALFLALSFAGIWLDLPTLGRMIGVGLFVVLFAAAALPLVRLEVPDDADGVARLDARSAVAHRPATALCDSLATRPDDPVGAALWRAHLSRAVAAAGRLRAGLPAPGLARRDPYALRALALLALVATVFMAPGEHLSRIRAAFDWHALTPPVPFRLDAWVDPPGYTGRPPVVLPGLRWDEPSTLNAAALQVPAGSVLVVRGAGVDVSALKLDGGISPEAEHDAPAKADAAEAAHPSAERRFVIRDTADASFTGPDQQRVSWHFKVVQDLAPTIAFAKEPQPGPRNALQLAYRVDDDYGVKEADALLAPVPPEPPLFPRPGTPAPRAPDKPLVPPPEVKLSLPPGGRSGAAQTTKDLLAHPWAGASVTLTLRARDEAGNEGFSDTRTLRLPQRPFTKPLARALIDERRLLAFDARHRRRLVHVLTALTDFPEQFAPPAGEYLGLRTALARARTARNDDDLRALVDYLWDIAVEIEDGTLTAAERALKAAQEALREALERGASDEEIQRLTQDLRAAMDKMMRQLAEQSRRDGGTDARPLDPNTRIVRPQDIQRMMDQIENLARSGNREAAQRLLNELQAMMENMRPGNRQAGRQDGQQQNELGGMIQQQQRLRDRTYRQGRELGREPGQQQGRGEPGQKDGQQNGDGFDDLKQGQQELRQRLGKMLDALRQYQQGRQGQQGQQGQNSPQGQNGQQGQDGEAGEDGDAAQAEALDRAGAALGRAEQAMREAEEALGRGAGQPSLDAQGRALQSLRQGAQALAEGQRGSQGQAGSGGPGEESAQRTDPLGRPLRSQDYGDDFTVKVPDEVDAQRARRVLEELRRRLEQPERPQVELDYLERLLNGL</sequence>
<feature type="transmembrane region" description="Helical" evidence="2">
    <location>
        <begin position="171"/>
        <end position="188"/>
    </location>
</feature>
<dbReference type="EMBL" id="JAUSVY010000001">
    <property type="protein sequence ID" value="MDQ0503908.1"/>
    <property type="molecule type" value="Genomic_DNA"/>
</dbReference>
<organism evidence="3 4">
    <name type="scientific">Xanthobacter agilis</name>
    <dbReference type="NCBI Taxonomy" id="47492"/>
    <lineage>
        <taxon>Bacteria</taxon>
        <taxon>Pseudomonadati</taxon>
        <taxon>Pseudomonadota</taxon>
        <taxon>Alphaproteobacteria</taxon>
        <taxon>Hyphomicrobiales</taxon>
        <taxon>Xanthobacteraceae</taxon>
        <taxon>Xanthobacter</taxon>
    </lineage>
</organism>
<accession>A0ABU0L9U1</accession>
<keyword evidence="2" id="KW-0472">Membrane</keyword>
<feature type="transmembrane region" description="Helical" evidence="2">
    <location>
        <begin position="76"/>
        <end position="97"/>
    </location>
</feature>
<keyword evidence="4" id="KW-1185">Reference proteome</keyword>
<dbReference type="Proteomes" id="UP001241747">
    <property type="component" value="Unassembled WGS sequence"/>
</dbReference>
<feature type="compositionally biased region" description="Basic and acidic residues" evidence="1">
    <location>
        <begin position="581"/>
        <end position="594"/>
    </location>
</feature>
<keyword evidence="2" id="KW-1133">Transmembrane helix</keyword>
<reference evidence="3 4" key="1">
    <citation type="submission" date="2023-07" db="EMBL/GenBank/DDBJ databases">
        <title>Genomic Encyclopedia of Type Strains, Phase IV (KMG-IV): sequencing the most valuable type-strain genomes for metagenomic binning, comparative biology and taxonomic classification.</title>
        <authorList>
            <person name="Goeker M."/>
        </authorList>
    </citation>
    <scope>NUCLEOTIDE SEQUENCE [LARGE SCALE GENOMIC DNA]</scope>
    <source>
        <strain evidence="3 4">DSM 3770</strain>
    </source>
</reference>
<feature type="compositionally biased region" description="Basic and acidic residues" evidence="1">
    <location>
        <begin position="275"/>
        <end position="293"/>
    </location>
</feature>
<feature type="region of interest" description="Disordered" evidence="1">
    <location>
        <begin position="274"/>
        <end position="293"/>
    </location>
</feature>
<feature type="compositionally biased region" description="Low complexity" evidence="1">
    <location>
        <begin position="729"/>
        <end position="754"/>
    </location>
</feature>
<dbReference type="Pfam" id="PF13779">
    <property type="entry name" value="DUF4175"/>
    <property type="match status" value="1"/>
</dbReference>
<proteinExistence type="predicted"/>
<evidence type="ECO:0000313" key="3">
    <source>
        <dbReference type="EMBL" id="MDQ0503908.1"/>
    </source>
</evidence>
<feature type="transmembrane region" description="Helical" evidence="2">
    <location>
        <begin position="47"/>
        <end position="70"/>
    </location>
</feature>
<evidence type="ECO:0000256" key="2">
    <source>
        <dbReference type="SAM" id="Phobius"/>
    </source>
</evidence>